<dbReference type="Proteomes" id="UP001233164">
    <property type="component" value="Unassembled WGS sequence"/>
</dbReference>
<evidence type="ECO:0008006" key="3">
    <source>
        <dbReference type="Google" id="ProtNLM"/>
    </source>
</evidence>
<gene>
    <name evidence="1" type="ORF">QT969_25045</name>
</gene>
<name>A0ABT7RV80_9NOCA</name>
<dbReference type="RefSeq" id="WP_289382379.1">
    <property type="nucleotide sequence ID" value="NZ_JAUBOF010000181.1"/>
</dbReference>
<comment type="caution">
    <text evidence="1">The sequence shown here is derived from an EMBL/GenBank/DDBJ whole genome shotgun (WGS) entry which is preliminary data.</text>
</comment>
<proteinExistence type="predicted"/>
<accession>A0ABT7RV80</accession>
<sequence length="159" mass="16895">DGHEVATLALLDAHPPAAPVETVPPAVSVADLLGAIGTDVGAGLDPAQFTPEQALELVADLPAPFDALTLPRLERIFEGVRLSYRLLAEHRPARFDGDLLFFAASEDGTSATRAAQQWRTHVTGTLAVESVQATHWKMTSQDAVARIGPVLDRWVGGGR</sequence>
<evidence type="ECO:0000313" key="1">
    <source>
        <dbReference type="EMBL" id="MDM7491552.1"/>
    </source>
</evidence>
<evidence type="ECO:0000313" key="2">
    <source>
        <dbReference type="Proteomes" id="UP001233164"/>
    </source>
</evidence>
<dbReference type="SUPFAM" id="SSF53474">
    <property type="entry name" value="alpha/beta-Hydrolases"/>
    <property type="match status" value="1"/>
</dbReference>
<keyword evidence="2" id="KW-1185">Reference proteome</keyword>
<organism evidence="1 2">
    <name type="scientific">Rhodococcus indonesiensis</name>
    <dbReference type="NCBI Taxonomy" id="3055869"/>
    <lineage>
        <taxon>Bacteria</taxon>
        <taxon>Bacillati</taxon>
        <taxon>Actinomycetota</taxon>
        <taxon>Actinomycetes</taxon>
        <taxon>Mycobacteriales</taxon>
        <taxon>Nocardiaceae</taxon>
        <taxon>Rhodococcus</taxon>
    </lineage>
</organism>
<dbReference type="InterPro" id="IPR029058">
    <property type="entry name" value="AB_hydrolase_fold"/>
</dbReference>
<protein>
    <recommendedName>
        <fullName evidence="3">Polyketide synthase</fullName>
    </recommendedName>
</protein>
<reference evidence="1 2" key="1">
    <citation type="submission" date="2023-06" db="EMBL/GenBank/DDBJ databases">
        <title>Rhodococcus indonesiensis sp. nov a new member of the Rhodococcus ruber lineage isolated from a sediment of neutral hot spring.</title>
        <authorList>
            <person name="Kusuma A.B."/>
            <person name="Fenylestari G."/>
            <person name="Ammar F."/>
            <person name="Nouioui I."/>
            <person name="Goodfellow M."/>
        </authorList>
    </citation>
    <scope>NUCLEOTIDE SEQUENCE [LARGE SCALE GENOMIC DNA]</scope>
    <source>
        <strain evidence="1 2">CSLK01-03</strain>
    </source>
</reference>
<feature type="non-terminal residue" evidence="1">
    <location>
        <position position="1"/>
    </location>
</feature>
<dbReference type="EMBL" id="JAUBOF010000181">
    <property type="protein sequence ID" value="MDM7491552.1"/>
    <property type="molecule type" value="Genomic_DNA"/>
</dbReference>
<dbReference type="Gene3D" id="3.40.50.1820">
    <property type="entry name" value="alpha/beta hydrolase"/>
    <property type="match status" value="1"/>
</dbReference>